<keyword evidence="2 8" id="KW-0255">Endonuclease</keyword>
<reference evidence="7" key="2">
    <citation type="submission" date="2015-05" db="EMBL/GenBank/DDBJ databases">
        <authorList>
            <person name="Wang D.B."/>
            <person name="Wang M."/>
        </authorList>
    </citation>
    <scope>NUCLEOTIDE SEQUENCE [LARGE SCALE GENOMIC DNA]</scope>
    <source>
        <strain evidence="7">M72</strain>
    </source>
</reference>
<dbReference type="CDD" id="cd00221">
    <property type="entry name" value="Vsr"/>
    <property type="match status" value="1"/>
</dbReference>
<evidence type="ECO:0000313" key="9">
    <source>
        <dbReference type="Proteomes" id="UP000049979"/>
    </source>
</evidence>
<keyword evidence="1" id="KW-0540">Nuclease</keyword>
<dbReference type="InterPro" id="IPR011335">
    <property type="entry name" value="Restrct_endonuc-II-like"/>
</dbReference>
<dbReference type="GO" id="GO:0016787">
    <property type="term" value="F:hydrolase activity"/>
    <property type="evidence" value="ECO:0007669"/>
    <property type="project" value="UniProtKB-KW"/>
</dbReference>
<evidence type="ECO:0000256" key="6">
    <source>
        <dbReference type="ARBA" id="ARBA00029466"/>
    </source>
</evidence>
<gene>
    <name evidence="8" type="primary">vsr</name>
    <name evidence="8" type="ORF">GMD30_07750</name>
    <name evidence="7" type="ORF">M72_16811</name>
</gene>
<dbReference type="OrthoDB" id="9801520at2"/>
<dbReference type="Proteomes" id="UP000049979">
    <property type="component" value="Unassembled WGS sequence"/>
</dbReference>
<evidence type="ECO:0000256" key="3">
    <source>
        <dbReference type="ARBA" id="ARBA00022763"/>
    </source>
</evidence>
<organism evidence="7 9">
    <name type="scientific">Roseburia faecis</name>
    <dbReference type="NCBI Taxonomy" id="301302"/>
    <lineage>
        <taxon>Bacteria</taxon>
        <taxon>Bacillati</taxon>
        <taxon>Bacillota</taxon>
        <taxon>Clostridia</taxon>
        <taxon>Lachnospirales</taxon>
        <taxon>Lachnospiraceae</taxon>
        <taxon>Roseburia</taxon>
    </lineage>
</organism>
<dbReference type="RefSeq" id="WP_022045044.1">
    <property type="nucleotide sequence ID" value="NZ_CP173697.1"/>
</dbReference>
<dbReference type="STRING" id="301302.ERS852420_02651"/>
<dbReference type="EMBL" id="WNAL01000013">
    <property type="protein sequence ID" value="MTR81604.1"/>
    <property type="molecule type" value="Genomic_DNA"/>
</dbReference>
<dbReference type="GO" id="GO:0004519">
    <property type="term" value="F:endonuclease activity"/>
    <property type="evidence" value="ECO:0007669"/>
    <property type="project" value="UniProtKB-KW"/>
</dbReference>
<evidence type="ECO:0000256" key="1">
    <source>
        <dbReference type="ARBA" id="ARBA00022722"/>
    </source>
</evidence>
<keyword evidence="9" id="KW-1185">Reference proteome</keyword>
<evidence type="ECO:0000313" key="10">
    <source>
        <dbReference type="Proteomes" id="UP000446657"/>
    </source>
</evidence>
<keyword evidence="3" id="KW-0227">DNA damage</keyword>
<accession>A0A0M6WZA2</accession>
<dbReference type="InterPro" id="IPR004603">
    <property type="entry name" value="DNA_mismatch_endonuc_vsr"/>
</dbReference>
<dbReference type="Proteomes" id="UP000446657">
    <property type="component" value="Unassembled WGS sequence"/>
</dbReference>
<sequence length="152" mass="18142">MSRDSATVSNNMRKIHSKDTSIELLLRKALWHKGYRYRKNYKALPGSPDIVLTKYKIAIFCDSEFFHGKDWEILKLRLENGKNPDFWIKKIERNRNRDYENDKKLLFLGYTVLHFWGQDISKHTDECLQTIEEAIWDTKFSDTATDYDISEE</sequence>
<dbReference type="NCBIfam" id="TIGR00632">
    <property type="entry name" value="vsr"/>
    <property type="match status" value="1"/>
</dbReference>
<name>A0A0M6WZA2_9FIRM</name>
<evidence type="ECO:0000313" key="7">
    <source>
        <dbReference type="EMBL" id="CRL42808.1"/>
    </source>
</evidence>
<evidence type="ECO:0000256" key="5">
    <source>
        <dbReference type="ARBA" id="ARBA00023204"/>
    </source>
</evidence>
<dbReference type="EMBL" id="CVRR01000082">
    <property type="protein sequence ID" value="CRL42808.1"/>
    <property type="molecule type" value="Genomic_DNA"/>
</dbReference>
<proteinExistence type="inferred from homology"/>
<reference evidence="8 10" key="3">
    <citation type="journal article" date="2019" name="Nat. Med.">
        <title>A library of human gut bacterial isolates paired with longitudinal multiomics data enables mechanistic microbiome research.</title>
        <authorList>
            <person name="Poyet M."/>
            <person name="Groussin M."/>
            <person name="Gibbons S.M."/>
            <person name="Avila-Pacheco J."/>
            <person name="Jiang X."/>
            <person name="Kearney S.M."/>
            <person name="Perrotta A.R."/>
            <person name="Berdy B."/>
            <person name="Zhao S."/>
            <person name="Lieberman T.D."/>
            <person name="Swanson P.K."/>
            <person name="Smith M."/>
            <person name="Roesemann S."/>
            <person name="Alexander J.E."/>
            <person name="Rich S.A."/>
            <person name="Livny J."/>
            <person name="Vlamakis H."/>
            <person name="Clish C."/>
            <person name="Bullock K."/>
            <person name="Deik A."/>
            <person name="Scott J."/>
            <person name="Pierce K.A."/>
            <person name="Xavier R.J."/>
            <person name="Alm E.J."/>
        </authorList>
    </citation>
    <scope>NUCLEOTIDE SEQUENCE [LARGE SCALE GENOMIC DNA]</scope>
    <source>
        <strain evidence="8 10">BIOML-A1</strain>
    </source>
</reference>
<evidence type="ECO:0000256" key="4">
    <source>
        <dbReference type="ARBA" id="ARBA00022801"/>
    </source>
</evidence>
<dbReference type="Gene3D" id="3.40.960.10">
    <property type="entry name" value="VSR Endonuclease"/>
    <property type="match status" value="1"/>
</dbReference>
<protein>
    <submittedName>
        <fullName evidence="8">DNA mismatch endonuclease Vsr</fullName>
    </submittedName>
</protein>
<dbReference type="GO" id="GO:0006298">
    <property type="term" value="P:mismatch repair"/>
    <property type="evidence" value="ECO:0007669"/>
    <property type="project" value="InterPro"/>
</dbReference>
<dbReference type="Pfam" id="PF03852">
    <property type="entry name" value="Vsr"/>
    <property type="match status" value="1"/>
</dbReference>
<evidence type="ECO:0000256" key="2">
    <source>
        <dbReference type="ARBA" id="ARBA00022759"/>
    </source>
</evidence>
<dbReference type="AlphaFoldDB" id="A0A0M6WZA2"/>
<dbReference type="SUPFAM" id="SSF52980">
    <property type="entry name" value="Restriction endonuclease-like"/>
    <property type="match status" value="1"/>
</dbReference>
<evidence type="ECO:0000313" key="8">
    <source>
        <dbReference type="EMBL" id="MTR81604.1"/>
    </source>
</evidence>
<comment type="similarity">
    <text evidence="6">Belongs to the Vsr family.</text>
</comment>
<keyword evidence="4" id="KW-0378">Hydrolase</keyword>
<keyword evidence="5" id="KW-0234">DNA repair</keyword>
<reference evidence="9" key="1">
    <citation type="submission" date="2015-05" db="EMBL/GenBank/DDBJ databases">
        <authorList>
            <consortium name="Pathogen Informatics"/>
        </authorList>
    </citation>
    <scope>NUCLEOTIDE SEQUENCE [LARGE SCALE GENOMIC DNA]</scope>
    <source>
        <strain evidence="9">M72</strain>
    </source>
</reference>